<evidence type="ECO:0000313" key="2">
    <source>
        <dbReference type="EMBL" id="MBN0048588.1"/>
    </source>
</evidence>
<feature type="compositionally biased region" description="Polar residues" evidence="1">
    <location>
        <begin position="55"/>
        <end position="78"/>
    </location>
</feature>
<reference evidence="2 3" key="1">
    <citation type="submission" date="2021-02" db="EMBL/GenBank/DDBJ databases">
        <title>Whole genome sequencing of Streptomyces actuosus VRA1.</title>
        <authorList>
            <person name="Sen G."/>
            <person name="Sen A."/>
        </authorList>
    </citation>
    <scope>NUCLEOTIDE SEQUENCE [LARGE SCALE GENOMIC DNA]</scope>
    <source>
        <strain evidence="2 3">VRA1</strain>
    </source>
</reference>
<proteinExistence type="predicted"/>
<evidence type="ECO:0000313" key="3">
    <source>
        <dbReference type="Proteomes" id="UP000788262"/>
    </source>
</evidence>
<dbReference type="RefSeq" id="WP_205386720.1">
    <property type="nucleotide sequence ID" value="NZ_JAFFZS010000042.1"/>
</dbReference>
<keyword evidence="3" id="KW-1185">Reference proteome</keyword>
<protein>
    <submittedName>
        <fullName evidence="2">Uncharacterized protein</fullName>
    </submittedName>
</protein>
<organism evidence="2 3">
    <name type="scientific">Streptomyces actuosus</name>
    <dbReference type="NCBI Taxonomy" id="1885"/>
    <lineage>
        <taxon>Bacteria</taxon>
        <taxon>Bacillati</taxon>
        <taxon>Actinomycetota</taxon>
        <taxon>Actinomycetes</taxon>
        <taxon>Kitasatosporales</taxon>
        <taxon>Streptomycetaceae</taxon>
        <taxon>Streptomyces</taxon>
    </lineage>
</organism>
<dbReference type="Proteomes" id="UP000788262">
    <property type="component" value="Unassembled WGS sequence"/>
</dbReference>
<comment type="caution">
    <text evidence="2">The sequence shown here is derived from an EMBL/GenBank/DDBJ whole genome shotgun (WGS) entry which is preliminary data.</text>
</comment>
<gene>
    <name evidence="2" type="ORF">JS756_31740</name>
</gene>
<dbReference type="EMBL" id="JAFFZS010000042">
    <property type="protein sequence ID" value="MBN0048588.1"/>
    <property type="molecule type" value="Genomic_DNA"/>
</dbReference>
<evidence type="ECO:0000256" key="1">
    <source>
        <dbReference type="SAM" id="MobiDB-lite"/>
    </source>
</evidence>
<accession>A0ABS2VZK0</accession>
<feature type="region of interest" description="Disordered" evidence="1">
    <location>
        <begin position="48"/>
        <end position="78"/>
    </location>
</feature>
<name>A0ABS2VZK0_STRAS</name>
<sequence>MTRTRPFTWPFPELEAPLPPWDATVCGCDWELCSEPCVMASATVAMSWVDDGSPHSGSGQPSARATETAQPREQPGSR</sequence>